<keyword evidence="3" id="KW-1185">Reference proteome</keyword>
<name>A0AAV7UIZ9_PLEWA</name>
<dbReference type="AlphaFoldDB" id="A0AAV7UIZ9"/>
<dbReference type="EMBL" id="JANPWB010000005">
    <property type="protein sequence ID" value="KAJ1188686.1"/>
    <property type="molecule type" value="Genomic_DNA"/>
</dbReference>
<reference evidence="2" key="1">
    <citation type="journal article" date="2022" name="bioRxiv">
        <title>Sequencing and chromosome-scale assembly of the giantPleurodeles waltlgenome.</title>
        <authorList>
            <person name="Brown T."/>
            <person name="Elewa A."/>
            <person name="Iarovenko S."/>
            <person name="Subramanian E."/>
            <person name="Araus A.J."/>
            <person name="Petzold A."/>
            <person name="Susuki M."/>
            <person name="Suzuki K.-i.T."/>
            <person name="Hayashi T."/>
            <person name="Toyoda A."/>
            <person name="Oliveira C."/>
            <person name="Osipova E."/>
            <person name="Leigh N.D."/>
            <person name="Simon A."/>
            <person name="Yun M.H."/>
        </authorList>
    </citation>
    <scope>NUCLEOTIDE SEQUENCE</scope>
    <source>
        <strain evidence="2">20211129_DDA</strain>
        <tissue evidence="2">Liver</tissue>
    </source>
</reference>
<feature type="compositionally biased region" description="Polar residues" evidence="1">
    <location>
        <begin position="137"/>
        <end position="155"/>
    </location>
</feature>
<accession>A0AAV7UIZ9</accession>
<feature type="compositionally biased region" description="Basic and acidic residues" evidence="1">
    <location>
        <begin position="190"/>
        <end position="209"/>
    </location>
</feature>
<dbReference type="Proteomes" id="UP001066276">
    <property type="component" value="Chromosome 3_1"/>
</dbReference>
<evidence type="ECO:0000313" key="3">
    <source>
        <dbReference type="Proteomes" id="UP001066276"/>
    </source>
</evidence>
<proteinExistence type="predicted"/>
<protein>
    <submittedName>
        <fullName evidence="2">Uncharacterized protein</fullName>
    </submittedName>
</protein>
<evidence type="ECO:0000256" key="1">
    <source>
        <dbReference type="SAM" id="MobiDB-lite"/>
    </source>
</evidence>
<sequence>MAKATLVTKTPHHLLEANNKLISSPDLDIGQKGLGASLQLINIPSASLLGNALSRLLQEKILGGDGAVTMQAGLVSPDTVSLSKPAKGLREYPLFAKHSKSQILETLAKPLPQATVDQGERNRSSSEVSMISFAMEGTSSDPSSSPIQMHQQSASPPREGVVGKQPVQNPPQVEGAEHATIETPPVALKHTLDAPEVRCRDCGDSRGNRELGQAAWPREEPDSAAPAPRPGEELKRGRSPRAD</sequence>
<feature type="region of interest" description="Disordered" evidence="1">
    <location>
        <begin position="136"/>
        <end position="243"/>
    </location>
</feature>
<organism evidence="2 3">
    <name type="scientific">Pleurodeles waltl</name>
    <name type="common">Iberian ribbed newt</name>
    <dbReference type="NCBI Taxonomy" id="8319"/>
    <lineage>
        <taxon>Eukaryota</taxon>
        <taxon>Metazoa</taxon>
        <taxon>Chordata</taxon>
        <taxon>Craniata</taxon>
        <taxon>Vertebrata</taxon>
        <taxon>Euteleostomi</taxon>
        <taxon>Amphibia</taxon>
        <taxon>Batrachia</taxon>
        <taxon>Caudata</taxon>
        <taxon>Salamandroidea</taxon>
        <taxon>Salamandridae</taxon>
        <taxon>Pleurodelinae</taxon>
        <taxon>Pleurodeles</taxon>
    </lineage>
</organism>
<evidence type="ECO:0000313" key="2">
    <source>
        <dbReference type="EMBL" id="KAJ1188686.1"/>
    </source>
</evidence>
<gene>
    <name evidence="2" type="ORF">NDU88_005445</name>
</gene>
<comment type="caution">
    <text evidence="2">The sequence shown here is derived from an EMBL/GenBank/DDBJ whole genome shotgun (WGS) entry which is preliminary data.</text>
</comment>
<feature type="compositionally biased region" description="Basic and acidic residues" evidence="1">
    <location>
        <begin position="230"/>
        <end position="243"/>
    </location>
</feature>